<protein>
    <recommendedName>
        <fullName evidence="4">Cytochrome c domain-containing protein</fullName>
    </recommendedName>
</protein>
<feature type="chain" id="PRO_5022228551" description="Cytochrome c domain-containing protein" evidence="1">
    <location>
        <begin position="20"/>
        <end position="73"/>
    </location>
</feature>
<proteinExistence type="predicted"/>
<evidence type="ECO:0000313" key="3">
    <source>
        <dbReference type="Proteomes" id="UP000320773"/>
    </source>
</evidence>
<gene>
    <name evidence="2" type="ORF">BC670_0449</name>
</gene>
<evidence type="ECO:0000256" key="1">
    <source>
        <dbReference type="SAM" id="SignalP"/>
    </source>
</evidence>
<dbReference type="EMBL" id="VFPJ01000001">
    <property type="protein sequence ID" value="TQM39633.1"/>
    <property type="molecule type" value="Genomic_DNA"/>
</dbReference>
<evidence type="ECO:0000313" key="2">
    <source>
        <dbReference type="EMBL" id="TQM39633.1"/>
    </source>
</evidence>
<dbReference type="RefSeq" id="WP_089080262.1">
    <property type="nucleotide sequence ID" value="NZ_VFPJ01000001.1"/>
</dbReference>
<sequence length="73" mass="7885">MKKLILGLSLMLFSISTFAGTTNKNVVKSTFNKACGVCHIRIYQGGELVGSWDLPCNSAADCKQMLKDTIAAM</sequence>
<name>A0A543G0N7_9FLAO</name>
<evidence type="ECO:0008006" key="4">
    <source>
        <dbReference type="Google" id="ProtNLM"/>
    </source>
</evidence>
<organism evidence="2 3">
    <name type="scientific">Flavobacterium branchiophilum</name>
    <dbReference type="NCBI Taxonomy" id="55197"/>
    <lineage>
        <taxon>Bacteria</taxon>
        <taxon>Pseudomonadati</taxon>
        <taxon>Bacteroidota</taxon>
        <taxon>Flavobacteriia</taxon>
        <taxon>Flavobacteriales</taxon>
        <taxon>Flavobacteriaceae</taxon>
        <taxon>Flavobacterium</taxon>
    </lineage>
</organism>
<feature type="signal peptide" evidence="1">
    <location>
        <begin position="1"/>
        <end position="19"/>
    </location>
</feature>
<dbReference type="AlphaFoldDB" id="A0A543G0N7"/>
<reference evidence="2 3" key="1">
    <citation type="submission" date="2019-06" db="EMBL/GenBank/DDBJ databases">
        <title>Genomic Encyclopedia of Archaeal and Bacterial Type Strains, Phase II (KMG-II): from individual species to whole genera.</title>
        <authorList>
            <person name="Goeker M."/>
        </authorList>
    </citation>
    <scope>NUCLEOTIDE SEQUENCE [LARGE SCALE GENOMIC DNA]</scope>
    <source>
        <strain evidence="2 3">DSM 24789</strain>
    </source>
</reference>
<comment type="caution">
    <text evidence="2">The sequence shown here is derived from an EMBL/GenBank/DDBJ whole genome shotgun (WGS) entry which is preliminary data.</text>
</comment>
<keyword evidence="1" id="KW-0732">Signal</keyword>
<accession>A0A543G0N7</accession>
<dbReference type="Proteomes" id="UP000320773">
    <property type="component" value="Unassembled WGS sequence"/>
</dbReference>